<name>A0A317CHS0_9GAMM</name>
<dbReference type="InterPro" id="IPR040198">
    <property type="entry name" value="Fido_containing"/>
</dbReference>
<dbReference type="PANTHER" id="PTHR13504">
    <property type="entry name" value="FIDO DOMAIN-CONTAINING PROTEIN DDB_G0283145"/>
    <property type="match status" value="1"/>
</dbReference>
<protein>
    <submittedName>
        <fullName evidence="5">Fic family protein</fullName>
    </submittedName>
</protein>
<proteinExistence type="predicted"/>
<feature type="active site" evidence="1">
    <location>
        <position position="174"/>
    </location>
</feature>
<feature type="binding site" evidence="2">
    <location>
        <begin position="178"/>
        <end position="185"/>
    </location>
    <ligand>
        <name>ATP</name>
        <dbReference type="ChEBI" id="CHEBI:30616"/>
    </ligand>
</feature>
<dbReference type="PROSITE" id="PS51459">
    <property type="entry name" value="FIDO"/>
    <property type="match status" value="1"/>
</dbReference>
<evidence type="ECO:0000256" key="3">
    <source>
        <dbReference type="PIRSR" id="PIRSR640198-3"/>
    </source>
</evidence>
<dbReference type="AlphaFoldDB" id="A0A317CHS0"/>
<accession>A0A317CHS0</accession>
<feature type="domain" description="Fido" evidence="4">
    <location>
        <begin position="95"/>
        <end position="234"/>
    </location>
</feature>
<comment type="caution">
    <text evidence="5">The sequence shown here is derived from an EMBL/GenBank/DDBJ whole genome shotgun (WGS) entry which is preliminary data.</text>
</comment>
<dbReference type="PANTHER" id="PTHR13504:SF38">
    <property type="entry name" value="FIDO DOMAIN-CONTAINING PROTEIN"/>
    <property type="match status" value="1"/>
</dbReference>
<gene>
    <name evidence="5" type="ORF">DKT75_05265</name>
</gene>
<feature type="site" description="Important for autoinhibition of adenylyltransferase activity" evidence="3">
    <location>
        <position position="45"/>
    </location>
</feature>
<sequence>MSTLQSLLKQADDKLARLQHFREWDNESIRRAINVEYTYESNRIEGNTLTLRETDLVIHKGLTIGGKPLVEHLEAINHYEAVEFVRDWVQGKEPFNQFALLSLHGLILRSIDKQYAGRYRDIPVTISGSRHVPPQPWQVEKLMEDYFLFYQEQREQLHPVILAAEMHERLVTIHPFVDGNGRTARLVMNLVLMQHGFPLAIFHGDNEARLAYYDALEKCNVEEDKADFHQLVAAQVVEALSQRLRLVEA</sequence>
<dbReference type="Proteomes" id="UP000245506">
    <property type="component" value="Unassembled WGS sequence"/>
</dbReference>
<keyword evidence="2" id="KW-0067">ATP-binding</keyword>
<keyword evidence="6" id="KW-1185">Reference proteome</keyword>
<evidence type="ECO:0000259" key="4">
    <source>
        <dbReference type="PROSITE" id="PS51459"/>
    </source>
</evidence>
<organism evidence="5 6">
    <name type="scientific">Leucothrix arctica</name>
    <dbReference type="NCBI Taxonomy" id="1481894"/>
    <lineage>
        <taxon>Bacteria</taxon>
        <taxon>Pseudomonadati</taxon>
        <taxon>Pseudomonadota</taxon>
        <taxon>Gammaproteobacteria</taxon>
        <taxon>Thiotrichales</taxon>
        <taxon>Thiotrichaceae</taxon>
        <taxon>Leucothrix</taxon>
    </lineage>
</organism>
<reference evidence="5 6" key="1">
    <citation type="submission" date="2018-05" db="EMBL/GenBank/DDBJ databases">
        <title>Leucothrix arctica sp. nov., isolated from Arctic seawater.</title>
        <authorList>
            <person name="Choi A."/>
            <person name="Baek K."/>
        </authorList>
    </citation>
    <scope>NUCLEOTIDE SEQUENCE [LARGE SCALE GENOMIC DNA]</scope>
    <source>
        <strain evidence="5 6">IMCC9719</strain>
    </source>
</reference>
<dbReference type="OrthoDB" id="9807853at2"/>
<dbReference type="RefSeq" id="WP_109822383.1">
    <property type="nucleotide sequence ID" value="NZ_QGKL01000016.1"/>
</dbReference>
<dbReference type="Pfam" id="PF02661">
    <property type="entry name" value="Fic"/>
    <property type="match status" value="1"/>
</dbReference>
<dbReference type="SUPFAM" id="SSF140931">
    <property type="entry name" value="Fic-like"/>
    <property type="match status" value="1"/>
</dbReference>
<dbReference type="InterPro" id="IPR003812">
    <property type="entry name" value="Fido"/>
</dbReference>
<evidence type="ECO:0000313" key="6">
    <source>
        <dbReference type="Proteomes" id="UP000245506"/>
    </source>
</evidence>
<feature type="binding site" evidence="2">
    <location>
        <begin position="212"/>
        <end position="213"/>
    </location>
    <ligand>
        <name>ATP</name>
        <dbReference type="ChEBI" id="CHEBI:30616"/>
    </ligand>
</feature>
<evidence type="ECO:0000313" key="5">
    <source>
        <dbReference type="EMBL" id="PWQ97877.1"/>
    </source>
</evidence>
<dbReference type="Gene3D" id="1.10.3290.10">
    <property type="entry name" value="Fido-like domain"/>
    <property type="match status" value="1"/>
</dbReference>
<feature type="binding site" evidence="2">
    <location>
        <position position="220"/>
    </location>
    <ligand>
        <name>ATP</name>
        <dbReference type="ChEBI" id="CHEBI:30616"/>
    </ligand>
</feature>
<evidence type="ECO:0000256" key="1">
    <source>
        <dbReference type="PIRSR" id="PIRSR640198-1"/>
    </source>
</evidence>
<keyword evidence="2" id="KW-0547">Nucleotide-binding</keyword>
<dbReference type="GO" id="GO:0005524">
    <property type="term" value="F:ATP binding"/>
    <property type="evidence" value="ECO:0007669"/>
    <property type="project" value="UniProtKB-KW"/>
</dbReference>
<dbReference type="InterPro" id="IPR036597">
    <property type="entry name" value="Fido-like_dom_sf"/>
</dbReference>
<evidence type="ECO:0000256" key="2">
    <source>
        <dbReference type="PIRSR" id="PIRSR640198-2"/>
    </source>
</evidence>
<dbReference type="EMBL" id="QGKL01000016">
    <property type="protein sequence ID" value="PWQ97877.1"/>
    <property type="molecule type" value="Genomic_DNA"/>
</dbReference>